<dbReference type="Proteomes" id="UP000614350">
    <property type="component" value="Unassembled WGS sequence"/>
</dbReference>
<evidence type="ECO:0000259" key="14">
    <source>
        <dbReference type="Pfam" id="PF13851"/>
    </source>
</evidence>
<dbReference type="PANTHER" id="PTHR31543">
    <property type="entry name" value="DYNEIN REGULATORY COMPLEX SUBUNIT 4"/>
    <property type="match status" value="1"/>
</dbReference>
<keyword evidence="5" id="KW-0963">Cytoplasm</keyword>
<evidence type="ECO:0000256" key="2">
    <source>
        <dbReference type="ARBA" id="ARBA00004245"/>
    </source>
</evidence>
<evidence type="ECO:0000256" key="10">
    <source>
        <dbReference type="ARBA" id="ARBA00023212"/>
    </source>
</evidence>
<evidence type="ECO:0000256" key="7">
    <source>
        <dbReference type="ARBA" id="ARBA00022846"/>
    </source>
</evidence>
<evidence type="ECO:0000256" key="9">
    <source>
        <dbReference type="ARBA" id="ARBA00023069"/>
    </source>
</evidence>
<keyword evidence="9" id="KW-0969">Cilium</keyword>
<keyword evidence="7" id="KW-0282">Flagellum</keyword>
<evidence type="ECO:0000256" key="13">
    <source>
        <dbReference type="SAM" id="Coils"/>
    </source>
</evidence>
<reference evidence="15" key="1">
    <citation type="journal article" date="2020" name="G3 (Bethesda)">
        <title>High-Quality Assemblies for Three Invasive Social Wasps from the &lt;i&gt;Vespula&lt;/i&gt; Genus.</title>
        <authorList>
            <person name="Harrop T.W.R."/>
            <person name="Guhlin J."/>
            <person name="McLaughlin G.M."/>
            <person name="Permina E."/>
            <person name="Stockwell P."/>
            <person name="Gilligan J."/>
            <person name="Le Lec M.F."/>
            <person name="Gruber M.A.M."/>
            <person name="Quinn O."/>
            <person name="Lovegrove M."/>
            <person name="Duncan E.J."/>
            <person name="Remnant E.J."/>
            <person name="Van Eeckhoven J."/>
            <person name="Graham B."/>
            <person name="Knapp R.A."/>
            <person name="Langford K.W."/>
            <person name="Kronenberg Z."/>
            <person name="Press M.O."/>
            <person name="Eacker S.M."/>
            <person name="Wilson-Rankin E.E."/>
            <person name="Purcell J."/>
            <person name="Lester P.J."/>
            <person name="Dearden P.K."/>
        </authorList>
    </citation>
    <scope>NUCLEOTIDE SEQUENCE</scope>
    <source>
        <strain evidence="15">Marl-1</strain>
    </source>
</reference>
<comment type="subcellular location">
    <subcellularLocation>
        <location evidence="1">Cell projection</location>
        <location evidence="1">Cilium</location>
        <location evidence="1">Flagellum</location>
    </subcellularLocation>
    <subcellularLocation>
        <location evidence="2">Cytoplasm</location>
        <location evidence="2">Cytoskeleton</location>
    </subcellularLocation>
</comment>
<dbReference type="InterPro" id="IPR025593">
    <property type="entry name" value="GAS8_dom"/>
</dbReference>
<organism evidence="15 16">
    <name type="scientific">Vespula vulgaris</name>
    <name type="common">Yellow jacket</name>
    <name type="synonym">Wasp</name>
    <dbReference type="NCBI Taxonomy" id="7454"/>
    <lineage>
        <taxon>Eukaryota</taxon>
        <taxon>Metazoa</taxon>
        <taxon>Ecdysozoa</taxon>
        <taxon>Arthropoda</taxon>
        <taxon>Hexapoda</taxon>
        <taxon>Insecta</taxon>
        <taxon>Pterygota</taxon>
        <taxon>Neoptera</taxon>
        <taxon>Endopterygota</taxon>
        <taxon>Hymenoptera</taxon>
        <taxon>Apocrita</taxon>
        <taxon>Aculeata</taxon>
        <taxon>Vespoidea</taxon>
        <taxon>Vespidae</taxon>
        <taxon>Vespinae</taxon>
        <taxon>Vespula</taxon>
    </lineage>
</organism>
<feature type="coiled-coil region" evidence="13">
    <location>
        <begin position="127"/>
        <end position="191"/>
    </location>
</feature>
<evidence type="ECO:0000313" key="15">
    <source>
        <dbReference type="EMBL" id="KAF7405234.1"/>
    </source>
</evidence>
<feature type="domain" description="Growth arrest-specific protein 8" evidence="14">
    <location>
        <begin position="218"/>
        <end position="249"/>
    </location>
</feature>
<dbReference type="AlphaFoldDB" id="A0A836UMM9"/>
<evidence type="ECO:0000256" key="11">
    <source>
        <dbReference type="ARBA" id="ARBA00023273"/>
    </source>
</evidence>
<evidence type="ECO:0000256" key="4">
    <source>
        <dbReference type="ARBA" id="ARBA00021301"/>
    </source>
</evidence>
<dbReference type="EMBL" id="JACSEA010000003">
    <property type="protein sequence ID" value="KAF7405234.1"/>
    <property type="molecule type" value="Genomic_DNA"/>
</dbReference>
<evidence type="ECO:0000256" key="8">
    <source>
        <dbReference type="ARBA" id="ARBA00023054"/>
    </source>
</evidence>
<evidence type="ECO:0000256" key="12">
    <source>
        <dbReference type="ARBA" id="ARBA00031568"/>
    </source>
</evidence>
<dbReference type="PANTHER" id="PTHR31543:SF0">
    <property type="entry name" value="DYNEIN REGULATORY COMPLEX SUBUNIT 4"/>
    <property type="match status" value="1"/>
</dbReference>
<dbReference type="GO" id="GO:0008017">
    <property type="term" value="F:microtubule binding"/>
    <property type="evidence" value="ECO:0007669"/>
    <property type="project" value="InterPro"/>
</dbReference>
<comment type="similarity">
    <text evidence="3">Belongs to the DRC4 family.</text>
</comment>
<comment type="caution">
    <text evidence="15">The sequence shown here is derived from an EMBL/GenBank/DDBJ whole genome shotgun (WGS) entry which is preliminary data.</text>
</comment>
<evidence type="ECO:0000313" key="16">
    <source>
        <dbReference type="Proteomes" id="UP000614350"/>
    </source>
</evidence>
<gene>
    <name evidence="15" type="ORF">HZH66_004140</name>
</gene>
<sequence>MGPKKAKGKAMDTVDGVDTAKMNREQLEIYAHKILEEMEREREERNFFQLERDKLRTFWEISRHQLDEARAVVRNKEREKEELQEKHDEEMKLYKQKVKHLMYEHQTNLSETKADHLVALKLAQDDHISQENELIRDKKELKKAQREQEVARLNEMHELKLHHAEEINNIMKKFESEAIELEQKYEQKLTNQYESLMLKHQMEITEIEERKNLQISTLIKNHETAFTDMKNYYNDITLNNLSLIQSIKVRMD</sequence>
<keyword evidence="8 13" id="KW-0175">Coiled coil</keyword>
<accession>A0A836UMM9</accession>
<evidence type="ECO:0000256" key="3">
    <source>
        <dbReference type="ARBA" id="ARBA00009859"/>
    </source>
</evidence>
<dbReference type="Pfam" id="PF13851">
    <property type="entry name" value="GAS"/>
    <property type="match status" value="1"/>
</dbReference>
<feature type="coiled-coil region" evidence="13">
    <location>
        <begin position="24"/>
        <end position="96"/>
    </location>
</feature>
<dbReference type="GO" id="GO:0031267">
    <property type="term" value="F:small GTPase binding"/>
    <property type="evidence" value="ECO:0007669"/>
    <property type="project" value="InterPro"/>
</dbReference>
<evidence type="ECO:0000256" key="1">
    <source>
        <dbReference type="ARBA" id="ARBA00004230"/>
    </source>
</evidence>
<evidence type="ECO:0000256" key="6">
    <source>
        <dbReference type="ARBA" id="ARBA00022701"/>
    </source>
</evidence>
<dbReference type="GO" id="GO:0005874">
    <property type="term" value="C:microtubule"/>
    <property type="evidence" value="ECO:0007669"/>
    <property type="project" value="UniProtKB-KW"/>
</dbReference>
<dbReference type="InterPro" id="IPR039308">
    <property type="entry name" value="GAS8"/>
</dbReference>
<dbReference type="GO" id="GO:0031514">
    <property type="term" value="C:motile cilium"/>
    <property type="evidence" value="ECO:0007669"/>
    <property type="project" value="UniProtKB-SubCell"/>
</dbReference>
<proteinExistence type="inferred from homology"/>
<keyword evidence="11" id="KW-0966">Cell projection</keyword>
<protein>
    <recommendedName>
        <fullName evidence="4">Dynein regulatory complex subunit 4</fullName>
    </recommendedName>
    <alternativeName>
        <fullName evidence="12">Growth arrest-specific protein 8</fullName>
    </alternativeName>
</protein>
<dbReference type="GO" id="GO:0005794">
    <property type="term" value="C:Golgi apparatus"/>
    <property type="evidence" value="ECO:0007669"/>
    <property type="project" value="TreeGrafter"/>
</dbReference>
<keyword evidence="16" id="KW-1185">Reference proteome</keyword>
<evidence type="ECO:0000256" key="5">
    <source>
        <dbReference type="ARBA" id="ARBA00022490"/>
    </source>
</evidence>
<dbReference type="GO" id="GO:0048870">
    <property type="term" value="P:cell motility"/>
    <property type="evidence" value="ECO:0007669"/>
    <property type="project" value="InterPro"/>
</dbReference>
<keyword evidence="10" id="KW-0206">Cytoskeleton</keyword>
<keyword evidence="6" id="KW-0493">Microtubule</keyword>
<name>A0A836UMM9_VESVU</name>